<dbReference type="Proteomes" id="UP001161391">
    <property type="component" value="Unassembled WGS sequence"/>
</dbReference>
<organism evidence="1 2">
    <name type="scientific">Algimonas ampicilliniresistens</name>
    <dbReference type="NCBI Taxonomy" id="1298735"/>
    <lineage>
        <taxon>Bacteria</taxon>
        <taxon>Pseudomonadati</taxon>
        <taxon>Pseudomonadota</taxon>
        <taxon>Alphaproteobacteria</taxon>
        <taxon>Maricaulales</taxon>
        <taxon>Robiginitomaculaceae</taxon>
        <taxon>Algimonas</taxon>
    </lineage>
</organism>
<name>A0ABQ5V6P7_9PROT</name>
<reference evidence="1" key="1">
    <citation type="journal article" date="2014" name="Int. J. Syst. Evol. Microbiol.">
        <title>Complete genome of a new Firmicutes species belonging to the dominant human colonic microbiota ('Ruminococcus bicirculans') reveals two chromosomes and a selective capacity to utilize plant glucans.</title>
        <authorList>
            <consortium name="NISC Comparative Sequencing Program"/>
            <person name="Wegmann U."/>
            <person name="Louis P."/>
            <person name="Goesmann A."/>
            <person name="Henrissat B."/>
            <person name="Duncan S.H."/>
            <person name="Flint H.J."/>
        </authorList>
    </citation>
    <scope>NUCLEOTIDE SEQUENCE</scope>
    <source>
        <strain evidence="1">NBRC 108219</strain>
    </source>
</reference>
<gene>
    <name evidence="1" type="ORF">GCM10007853_03970</name>
</gene>
<sequence>MKNTYVARAICSVRAENPEYDRGMRGAYLGVLCRALSISDAASLISNEFEALDLNLVGFELIVDHRYLDRSLSEYEKDLLEELDIFPIQYRNVHYFSPDS</sequence>
<evidence type="ECO:0000313" key="1">
    <source>
        <dbReference type="EMBL" id="GLQ22523.1"/>
    </source>
</evidence>
<comment type="caution">
    <text evidence="1">The sequence shown here is derived from an EMBL/GenBank/DDBJ whole genome shotgun (WGS) entry which is preliminary data.</text>
</comment>
<reference evidence="1" key="2">
    <citation type="submission" date="2023-01" db="EMBL/GenBank/DDBJ databases">
        <title>Draft genome sequence of Algimonas ampicilliniresistens strain NBRC 108219.</title>
        <authorList>
            <person name="Sun Q."/>
            <person name="Mori K."/>
        </authorList>
    </citation>
    <scope>NUCLEOTIDE SEQUENCE</scope>
    <source>
        <strain evidence="1">NBRC 108219</strain>
    </source>
</reference>
<evidence type="ECO:0000313" key="2">
    <source>
        <dbReference type="Proteomes" id="UP001161391"/>
    </source>
</evidence>
<protein>
    <submittedName>
        <fullName evidence="1">Uncharacterized protein</fullName>
    </submittedName>
</protein>
<keyword evidence="2" id="KW-1185">Reference proteome</keyword>
<proteinExistence type="predicted"/>
<accession>A0ABQ5V6P7</accession>
<dbReference type="EMBL" id="BSNK01000001">
    <property type="protein sequence ID" value="GLQ22523.1"/>
    <property type="molecule type" value="Genomic_DNA"/>
</dbReference>